<evidence type="ECO:0000256" key="1">
    <source>
        <dbReference type="ARBA" id="ARBA00022842"/>
    </source>
</evidence>
<protein>
    <recommendedName>
        <fullName evidence="2">MobA-like NTP transferase domain-containing protein</fullName>
    </recommendedName>
</protein>
<dbReference type="EMBL" id="DF952379">
    <property type="protein sequence ID" value="GAN45064.1"/>
    <property type="molecule type" value="Genomic_DNA"/>
</dbReference>
<dbReference type="HOGENOM" id="CLU_061980_2_0_6"/>
<reference evidence="3" key="1">
    <citation type="submission" date="2015-03" db="EMBL/GenBank/DDBJ databases">
        <title>Draft genome sequence of Mizugakiibacter sediminis skMP5.</title>
        <authorList>
            <person name="Watanabe T."/>
            <person name="Kojima H."/>
            <person name="Fukui M."/>
        </authorList>
    </citation>
    <scope>NUCLEOTIDE SEQUENCE</scope>
    <source>
        <strain evidence="3">SkMP5</strain>
    </source>
</reference>
<dbReference type="RefSeq" id="WP_187300521.1">
    <property type="nucleotide sequence ID" value="NZ_DF970134.1"/>
</dbReference>
<evidence type="ECO:0000313" key="3">
    <source>
        <dbReference type="EMBL" id="GAN45064.1"/>
    </source>
</evidence>
<dbReference type="PANTHER" id="PTHR43777">
    <property type="entry name" value="MOLYBDENUM COFACTOR CYTIDYLYLTRANSFERASE"/>
    <property type="match status" value="1"/>
</dbReference>
<dbReference type="GO" id="GO:0016779">
    <property type="term" value="F:nucleotidyltransferase activity"/>
    <property type="evidence" value="ECO:0007669"/>
    <property type="project" value="UniProtKB-ARBA"/>
</dbReference>
<dbReference type="Gene3D" id="3.90.550.10">
    <property type="entry name" value="Spore Coat Polysaccharide Biosynthesis Protein SpsA, Chain A"/>
    <property type="match status" value="1"/>
</dbReference>
<name>A0A0U1PAT8_9GAMM</name>
<dbReference type="PANTHER" id="PTHR43777:SF1">
    <property type="entry name" value="MOLYBDENUM COFACTOR CYTIDYLYLTRANSFERASE"/>
    <property type="match status" value="1"/>
</dbReference>
<dbReference type="InterPro" id="IPR029044">
    <property type="entry name" value="Nucleotide-diphossugar_trans"/>
</dbReference>
<proteinExistence type="predicted"/>
<feature type="domain" description="MobA-like NTP transferase" evidence="2">
    <location>
        <begin position="8"/>
        <end position="166"/>
    </location>
</feature>
<sequence length="189" mass="19273">MPEPRHGVVLLAAGASRRLGRPKQLVAIDGEVLVRRAARLALATQPADAVVALGAESAMVAAALTGLPVRALPVPDWARGMGASLRAGLDALSPDCAGALVLLCDQPALDAAHLHALVATWRAAPTRAAASAYAGVLGVPAVLPRAWFAAIEADADRGARDLLRARSAETQAVPCAALAADLDTPDRLP</sequence>
<dbReference type="CDD" id="cd04182">
    <property type="entry name" value="GT_2_like_f"/>
    <property type="match status" value="1"/>
</dbReference>
<dbReference type="AlphaFoldDB" id="A0A0U1PAT8"/>
<evidence type="ECO:0000259" key="2">
    <source>
        <dbReference type="Pfam" id="PF12804"/>
    </source>
</evidence>
<organism evidence="3">
    <name type="scientific">Mizugakiibacter sediminis</name>
    <dbReference type="NCBI Taxonomy" id="1475481"/>
    <lineage>
        <taxon>Bacteria</taxon>
        <taxon>Pseudomonadati</taxon>
        <taxon>Pseudomonadota</taxon>
        <taxon>Gammaproteobacteria</taxon>
        <taxon>Lysobacterales</taxon>
        <taxon>Rhodanobacteraceae</taxon>
        <taxon>Mizugakiibacter</taxon>
    </lineage>
</organism>
<dbReference type="SUPFAM" id="SSF53448">
    <property type="entry name" value="Nucleotide-diphospho-sugar transferases"/>
    <property type="match status" value="1"/>
</dbReference>
<dbReference type="Pfam" id="PF12804">
    <property type="entry name" value="NTP_transf_3"/>
    <property type="match status" value="1"/>
</dbReference>
<keyword evidence="1" id="KW-0460">Magnesium</keyword>
<accession>A0A0U1PAT8</accession>
<gene>
    <name evidence="3" type="ORF">MBSD_1604</name>
</gene>
<dbReference type="InterPro" id="IPR025877">
    <property type="entry name" value="MobA-like_NTP_Trfase"/>
</dbReference>